<protein>
    <submittedName>
        <fullName evidence="6">Hypothetical aldehyde dehydrogenase</fullName>
    </submittedName>
</protein>
<dbReference type="Gene3D" id="3.40.309.10">
    <property type="entry name" value="Aldehyde Dehydrogenase, Chain A, domain 2"/>
    <property type="match status" value="1"/>
</dbReference>
<dbReference type="Gene3D" id="3.40.605.10">
    <property type="entry name" value="Aldehyde Dehydrogenase, Chain A, domain 1"/>
    <property type="match status" value="1"/>
</dbReference>
<reference evidence="6" key="2">
    <citation type="journal article" date="1999" name="Microbiology">
        <title>Characterization of IS2112, a new insertion sequence from Rhodococcus, and its relationship with mobile elements belonging to the IS110 family.</title>
        <authorList>
            <person name="Kulakov L.A."/>
            <person name="Poelarends G.J."/>
            <person name="Janssen D.B."/>
            <person name="Larkin M.J."/>
        </authorList>
    </citation>
    <scope>NUCLEOTIDE SEQUENCE</scope>
    <source>
        <strain evidence="6">NCIMB13064</strain>
        <plasmid evidence="6">pRTL1</plasmid>
    </source>
</reference>
<evidence type="ECO:0000256" key="4">
    <source>
        <dbReference type="RuleBase" id="RU003345"/>
    </source>
</evidence>
<dbReference type="CDD" id="cd07139">
    <property type="entry name" value="ALDH_AldA-Rv0768"/>
    <property type="match status" value="1"/>
</dbReference>
<dbReference type="FunFam" id="3.40.605.10:FF:000007">
    <property type="entry name" value="NAD/NADP-dependent betaine aldehyde dehydrogenase"/>
    <property type="match status" value="1"/>
</dbReference>
<accession>O69046</accession>
<evidence type="ECO:0000259" key="5">
    <source>
        <dbReference type="Pfam" id="PF00171"/>
    </source>
</evidence>
<dbReference type="InterPro" id="IPR015590">
    <property type="entry name" value="Aldehyde_DH_dom"/>
</dbReference>
<dbReference type="InterPro" id="IPR016163">
    <property type="entry name" value="Ald_DH_C"/>
</dbReference>
<dbReference type="AlphaFoldDB" id="O69046"/>
<dbReference type="PROSITE" id="PS00687">
    <property type="entry name" value="ALDEHYDE_DEHYDR_GLU"/>
    <property type="match status" value="1"/>
</dbReference>
<dbReference type="InterPro" id="IPR016161">
    <property type="entry name" value="Ald_DH/histidinol_DH"/>
</dbReference>
<sequence length="482" mass="50666">MSMQYDSLFIGGDWIAPSSSKRITAISASTEQPIGSVPEAQEADVDAAVAAARRALDDPAGWAHWAPAARAAAIERLADVLERRAEDVVQCVSAQNGMPVAVARQLEGVFPVVLLRYYAGLARDTATEETRPGLFGGSTLVCREPLGVVGAIVPWNFPQTLAAFKYAPALAAGCTLVIKPSPETVLDAFVFAEAVAEAGIPAGVVNVVPGGREVGAYLVEHPGVDKISFTGSTAAGRSIGEVCGRLLRPVTLELGGKSAAIVLDDAGLDLQTMSEKLFAATLLNNGQTCFLGTRVLAPRSRYSEIVDLFTDLAGTLKVGDALDDTTQIGPMATAAQRDRVEQYIAKGLGDGARITIGGGRPADQDKGWFVEPTIFADVENNHTIAQEEIFGPVLSVIPYSDEDEAVRIANDSDFGLGGTVWTNDPDRGLALAKRVQTGTIGINGYLPEPTAPFGGVKASGLGRELGPEALSNYQQLKSIYLD</sequence>
<evidence type="ECO:0000256" key="2">
    <source>
        <dbReference type="ARBA" id="ARBA00023002"/>
    </source>
</evidence>
<dbReference type="SUPFAM" id="SSF53720">
    <property type="entry name" value="ALDH-like"/>
    <property type="match status" value="1"/>
</dbReference>
<proteinExistence type="inferred from homology"/>
<dbReference type="PANTHER" id="PTHR42804:SF1">
    <property type="entry name" value="ALDEHYDE DEHYDROGENASE-RELATED"/>
    <property type="match status" value="1"/>
</dbReference>
<dbReference type="InterPro" id="IPR016162">
    <property type="entry name" value="Ald_DH_N"/>
</dbReference>
<organism evidence="6">
    <name type="scientific">Rhodococcus rhodochrous</name>
    <dbReference type="NCBI Taxonomy" id="1829"/>
    <lineage>
        <taxon>Bacteria</taxon>
        <taxon>Bacillati</taxon>
        <taxon>Actinomycetota</taxon>
        <taxon>Actinomycetes</taxon>
        <taxon>Mycobacteriales</taxon>
        <taxon>Nocardiaceae</taxon>
        <taxon>Rhodococcus</taxon>
    </lineage>
</organism>
<feature type="domain" description="Aldehyde dehydrogenase" evidence="5">
    <location>
        <begin position="14"/>
        <end position="479"/>
    </location>
</feature>
<evidence type="ECO:0000313" key="6">
    <source>
        <dbReference type="EMBL" id="AAC15840.1"/>
    </source>
</evidence>
<keyword evidence="2 4" id="KW-0560">Oxidoreductase</keyword>
<feature type="active site" evidence="3">
    <location>
        <position position="253"/>
    </location>
</feature>
<dbReference type="GO" id="GO:0016620">
    <property type="term" value="F:oxidoreductase activity, acting on the aldehyde or oxo group of donors, NAD or NADP as acceptor"/>
    <property type="evidence" value="ECO:0007669"/>
    <property type="project" value="InterPro"/>
</dbReference>
<evidence type="ECO:0000256" key="1">
    <source>
        <dbReference type="ARBA" id="ARBA00009986"/>
    </source>
</evidence>
<dbReference type="Pfam" id="PF00171">
    <property type="entry name" value="Aldedh"/>
    <property type="match status" value="1"/>
</dbReference>
<dbReference type="EMBL" id="AF060871">
    <property type="protein sequence ID" value="AAC15840.1"/>
    <property type="molecule type" value="Genomic_DNA"/>
</dbReference>
<comment type="similarity">
    <text evidence="1 4">Belongs to the aldehyde dehydrogenase family.</text>
</comment>
<name>O69046_RHORH</name>
<dbReference type="InterPro" id="IPR029510">
    <property type="entry name" value="Ald_DH_CS_GLU"/>
</dbReference>
<reference evidence="6" key="1">
    <citation type="journal article" date="1997" name="Microbiology">
        <title>The plasmid-located haloalkane dehalogenase gene from Rhodococcus rhodochrous NCIMB 13064.</title>
        <authorList>
            <person name="Kulakova A.N."/>
            <person name="Larkin M.J."/>
            <person name="Kulakov L.A."/>
        </authorList>
    </citation>
    <scope>NUCLEOTIDE SEQUENCE</scope>
    <source>
        <strain evidence="6">NCIMB13064</strain>
        <plasmid evidence="6">pRTL1</plasmid>
    </source>
</reference>
<keyword evidence="6" id="KW-0614">Plasmid</keyword>
<geneLocation type="plasmid" evidence="6">
    <name>pRTL1</name>
</geneLocation>
<dbReference type="PANTHER" id="PTHR42804">
    <property type="entry name" value="ALDEHYDE DEHYDROGENASE"/>
    <property type="match status" value="1"/>
</dbReference>
<evidence type="ECO:0000256" key="3">
    <source>
        <dbReference type="PROSITE-ProRule" id="PRU10007"/>
    </source>
</evidence>